<dbReference type="InterPro" id="IPR016143">
    <property type="entry name" value="Citrate_synth-like_sm_a-sub"/>
</dbReference>
<gene>
    <name evidence="6" type="primary">citA</name>
    <name evidence="6" type="ORF">GCM10022255_108060</name>
</gene>
<dbReference type="PANTHER" id="PTHR11739:SF23">
    <property type="entry name" value="CITRATE SYNTHASE 2-RELATED"/>
    <property type="match status" value="1"/>
</dbReference>
<proteinExistence type="inferred from homology"/>
<dbReference type="Pfam" id="PF00285">
    <property type="entry name" value="Citrate_synt"/>
    <property type="match status" value="1"/>
</dbReference>
<reference evidence="7" key="1">
    <citation type="journal article" date="2019" name="Int. J. Syst. Evol. Microbiol.">
        <title>The Global Catalogue of Microorganisms (GCM) 10K type strain sequencing project: providing services to taxonomists for standard genome sequencing and annotation.</title>
        <authorList>
            <consortium name="The Broad Institute Genomics Platform"/>
            <consortium name="The Broad Institute Genome Sequencing Center for Infectious Disease"/>
            <person name="Wu L."/>
            <person name="Ma J."/>
        </authorList>
    </citation>
    <scope>NUCLEOTIDE SEQUENCE [LARGE SCALE GENOMIC DNA]</scope>
    <source>
        <strain evidence="7">JCM 17441</strain>
    </source>
</reference>
<comment type="similarity">
    <text evidence="2 5">Belongs to the citrate synthase family.</text>
</comment>
<keyword evidence="7" id="KW-1185">Reference proteome</keyword>
<dbReference type="InterPro" id="IPR036969">
    <property type="entry name" value="Citrate_synthase_sf"/>
</dbReference>
<dbReference type="PANTHER" id="PTHR11739">
    <property type="entry name" value="CITRATE SYNTHASE"/>
    <property type="match status" value="1"/>
</dbReference>
<dbReference type="Proteomes" id="UP001500620">
    <property type="component" value="Unassembled WGS sequence"/>
</dbReference>
<comment type="catalytic activity">
    <reaction evidence="4">
        <text>oxaloacetate + acetyl-CoA + H2O = citrate + CoA + H(+)</text>
        <dbReference type="Rhea" id="RHEA:16845"/>
        <dbReference type="ChEBI" id="CHEBI:15377"/>
        <dbReference type="ChEBI" id="CHEBI:15378"/>
        <dbReference type="ChEBI" id="CHEBI:16452"/>
        <dbReference type="ChEBI" id="CHEBI:16947"/>
        <dbReference type="ChEBI" id="CHEBI:57287"/>
        <dbReference type="ChEBI" id="CHEBI:57288"/>
        <dbReference type="EC" id="2.3.3.16"/>
    </reaction>
</comment>
<dbReference type="InterPro" id="IPR024176">
    <property type="entry name" value="Citrate_synthase_bac-typ"/>
</dbReference>
<accession>A0ABP8DTU8</accession>
<sequence length="371" mass="39817">MDTPFKSGLEGVIVAETEISHVDGANGQLIYRGGYHIDEVADRGYEEIVYLLLQGRLPDSAELAGTTAELTKQRELNAAALTALAGLPASADPMDALRTVLSAQGAQRNVVRPTAAEAVAVTATAATAVAAYHRHRQCLPLPDARADLGHVANFLYQLHGREPDQAQVRWLETYFVVTADHALSPSTFTAQIVGSTGSDLWSAIVAAVGALKGPAHGGATVEATRMLERVGGPEHAESFVLDLLSRRGRLMGFGHREYRRYDPRARILANVCQDANPEYHAVARAVEEVALRELARRHADRPNLTNVDYFAGGVLSGVGIPQDLFACTFAAARTVGWAAHVVEYVERRERIVSPASRWIGPNVSSAGGNGE</sequence>
<dbReference type="Gene3D" id="1.10.230.10">
    <property type="entry name" value="Cytochrome P450-Terp, domain 2"/>
    <property type="match status" value="1"/>
</dbReference>
<evidence type="ECO:0000256" key="3">
    <source>
        <dbReference type="ARBA" id="ARBA00022679"/>
    </source>
</evidence>
<dbReference type="RefSeq" id="WP_345142783.1">
    <property type="nucleotide sequence ID" value="NZ_BAABAT010000069.1"/>
</dbReference>
<evidence type="ECO:0000256" key="5">
    <source>
        <dbReference type="PIRNR" id="PIRNR001369"/>
    </source>
</evidence>
<evidence type="ECO:0000256" key="1">
    <source>
        <dbReference type="ARBA" id="ARBA00005163"/>
    </source>
</evidence>
<name>A0ABP8DTU8_9ACTN</name>
<dbReference type="PRINTS" id="PR00143">
    <property type="entry name" value="CITRTSNTHASE"/>
</dbReference>
<comment type="pathway">
    <text evidence="1">Carbohydrate metabolism; tricarboxylic acid cycle.</text>
</comment>
<organism evidence="6 7">
    <name type="scientific">Dactylosporangium darangshiense</name>
    <dbReference type="NCBI Taxonomy" id="579108"/>
    <lineage>
        <taxon>Bacteria</taxon>
        <taxon>Bacillati</taxon>
        <taxon>Actinomycetota</taxon>
        <taxon>Actinomycetes</taxon>
        <taxon>Micromonosporales</taxon>
        <taxon>Micromonosporaceae</taxon>
        <taxon>Dactylosporangium</taxon>
    </lineage>
</organism>
<evidence type="ECO:0000256" key="2">
    <source>
        <dbReference type="ARBA" id="ARBA00010566"/>
    </source>
</evidence>
<evidence type="ECO:0000313" key="6">
    <source>
        <dbReference type="EMBL" id="GAA4263445.1"/>
    </source>
</evidence>
<dbReference type="PIRSF" id="PIRSF001369">
    <property type="entry name" value="Citrate_synth"/>
    <property type="match status" value="1"/>
</dbReference>
<dbReference type="Gene3D" id="1.10.580.10">
    <property type="entry name" value="Citrate Synthase, domain 1"/>
    <property type="match status" value="1"/>
</dbReference>
<dbReference type="InterPro" id="IPR016142">
    <property type="entry name" value="Citrate_synth-like_lrg_a-sub"/>
</dbReference>
<dbReference type="InterPro" id="IPR002020">
    <property type="entry name" value="Citrate_synthase"/>
</dbReference>
<dbReference type="SUPFAM" id="SSF48256">
    <property type="entry name" value="Citrate synthase"/>
    <property type="match status" value="1"/>
</dbReference>
<evidence type="ECO:0000256" key="4">
    <source>
        <dbReference type="ARBA" id="ARBA00049288"/>
    </source>
</evidence>
<comment type="caution">
    <text evidence="6">The sequence shown here is derived from an EMBL/GenBank/DDBJ whole genome shotgun (WGS) entry which is preliminary data.</text>
</comment>
<evidence type="ECO:0000313" key="7">
    <source>
        <dbReference type="Proteomes" id="UP001500620"/>
    </source>
</evidence>
<protein>
    <recommendedName>
        <fullName evidence="5">Citrate synthase</fullName>
    </recommendedName>
</protein>
<dbReference type="EMBL" id="BAABAT010000069">
    <property type="protein sequence ID" value="GAA4263445.1"/>
    <property type="molecule type" value="Genomic_DNA"/>
</dbReference>
<keyword evidence="3 5" id="KW-0808">Transferase</keyword>